<evidence type="ECO:0000313" key="3">
    <source>
        <dbReference type="Proteomes" id="UP000236642"/>
    </source>
</evidence>
<feature type="domain" description="CRISPR system ring nuclease SSO2081-like" evidence="1">
    <location>
        <begin position="16"/>
        <end position="190"/>
    </location>
</feature>
<evidence type="ECO:0000313" key="2">
    <source>
        <dbReference type="EMBL" id="GBD08608.1"/>
    </source>
</evidence>
<protein>
    <recommendedName>
        <fullName evidence="1">CRISPR system ring nuclease SSO2081-like domain-containing protein</fullName>
    </recommendedName>
</protein>
<gene>
    <name evidence="2" type="ORF">HRbin22_00849</name>
</gene>
<dbReference type="InterPro" id="IPR036388">
    <property type="entry name" value="WH-like_DNA-bd_sf"/>
</dbReference>
<dbReference type="GO" id="GO:0006355">
    <property type="term" value="P:regulation of DNA-templated transcription"/>
    <property type="evidence" value="ECO:0007669"/>
    <property type="project" value="InterPro"/>
</dbReference>
<dbReference type="Gene3D" id="1.10.10.10">
    <property type="entry name" value="Winged helix-like DNA-binding domain superfamily/Winged helix DNA-binding domain"/>
    <property type="match status" value="1"/>
</dbReference>
<reference evidence="3" key="1">
    <citation type="submission" date="2017-09" db="EMBL/GenBank/DDBJ databases">
        <title>Metaegenomics of thermophilic ammonia-oxidizing enrichment culture.</title>
        <authorList>
            <person name="Kato S."/>
            <person name="Suzuki K."/>
        </authorList>
    </citation>
    <scope>NUCLEOTIDE SEQUENCE [LARGE SCALE GENOMIC DNA]</scope>
</reference>
<dbReference type="AlphaFoldDB" id="A0A2H5Y5K7"/>
<dbReference type="SUPFAM" id="SSF46894">
    <property type="entry name" value="C-terminal effector domain of the bipartite response regulators"/>
    <property type="match status" value="1"/>
</dbReference>
<name>A0A2H5Y5K7_9CHLR</name>
<organism evidence="2 3">
    <name type="scientific">Candidatus Thermoflexus japonica</name>
    <dbReference type="NCBI Taxonomy" id="2035417"/>
    <lineage>
        <taxon>Bacteria</taxon>
        <taxon>Bacillati</taxon>
        <taxon>Chloroflexota</taxon>
        <taxon>Thermoflexia</taxon>
        <taxon>Thermoflexales</taxon>
        <taxon>Thermoflexaceae</taxon>
        <taxon>Thermoflexus</taxon>
    </lineage>
</organism>
<proteinExistence type="predicted"/>
<accession>A0A2H5Y5K7</accession>
<dbReference type="GO" id="GO:0003677">
    <property type="term" value="F:DNA binding"/>
    <property type="evidence" value="ECO:0007669"/>
    <property type="project" value="InterPro"/>
</dbReference>
<evidence type="ECO:0000259" key="1">
    <source>
        <dbReference type="Pfam" id="PF09623"/>
    </source>
</evidence>
<dbReference type="EMBL" id="BEHY01000013">
    <property type="protein sequence ID" value="GBD08608.1"/>
    <property type="molecule type" value="Genomic_DNA"/>
</dbReference>
<dbReference type="InterPro" id="IPR016032">
    <property type="entry name" value="Sig_transdc_resp-reg_C-effctor"/>
</dbReference>
<dbReference type="InterPro" id="IPR019092">
    <property type="entry name" value="SSO2081-like_dom"/>
</dbReference>
<sequence>MDHRPASTMIATLGGQPQVVTFALDALLERGEPIVEVVVIHFAPYDPRTRHALERLDREFPNDFYAYARRSIRLRRIVLRDPHGPLVDIANEQAAEAVRSHMMEILRLEKAQGRPLHVVLAGGRRILALMLFLTAIVHLDYSDHLWHLYTPRPFLELARDGQRMHARPEDGVRLIEVPFPHWGADFPGFRQLSSMQLQQALWPPADLERCRQVWQRLTQAQRRVLYWIAHNERPQQVADRLGITLKTVDSHLDAIKNVCREVWGIPPDRSLSYHNLREWFRPALPVLAPEGVPD</sequence>
<dbReference type="Pfam" id="PF09623">
    <property type="entry name" value="Cas_NE0113"/>
    <property type="match status" value="1"/>
</dbReference>
<dbReference type="Proteomes" id="UP000236642">
    <property type="component" value="Unassembled WGS sequence"/>
</dbReference>
<comment type="caution">
    <text evidence="2">The sequence shown here is derived from an EMBL/GenBank/DDBJ whole genome shotgun (WGS) entry which is preliminary data.</text>
</comment>